<keyword evidence="2" id="KW-1185">Reference proteome</keyword>
<evidence type="ECO:0000313" key="1">
    <source>
        <dbReference type="EMBL" id="MEE1675093.1"/>
    </source>
</evidence>
<reference evidence="2" key="1">
    <citation type="submission" date="2023-07" db="EMBL/GenBank/DDBJ databases">
        <title>Draft genome sequence of Agarivorans aestuarii strain ZMCS4, a CAZymes producing bacteria isolated from the marine brown algae Clodostephus spongiosus.</title>
        <authorList>
            <person name="Lorente B."/>
            <person name="Cabral C."/>
            <person name="Frias J."/>
            <person name="Faria J."/>
            <person name="Toubarro D."/>
        </authorList>
    </citation>
    <scope>NUCLEOTIDE SEQUENCE [LARGE SCALE GENOMIC DNA]</scope>
    <source>
        <strain evidence="2">ZMCS4</strain>
    </source>
</reference>
<evidence type="ECO:0000313" key="2">
    <source>
        <dbReference type="Proteomes" id="UP001310248"/>
    </source>
</evidence>
<organism evidence="1 2">
    <name type="scientific">Agarivorans aestuarii</name>
    <dbReference type="NCBI Taxonomy" id="1563703"/>
    <lineage>
        <taxon>Bacteria</taxon>
        <taxon>Pseudomonadati</taxon>
        <taxon>Pseudomonadota</taxon>
        <taxon>Gammaproteobacteria</taxon>
        <taxon>Alteromonadales</taxon>
        <taxon>Alteromonadaceae</taxon>
        <taxon>Agarivorans</taxon>
    </lineage>
</organism>
<accession>A0ABU7G6R7</accession>
<comment type="caution">
    <text evidence="1">The sequence shown here is derived from an EMBL/GenBank/DDBJ whole genome shotgun (WGS) entry which is preliminary data.</text>
</comment>
<dbReference type="RefSeq" id="WP_329776071.1">
    <property type="nucleotide sequence ID" value="NZ_JAYDYW010000011.1"/>
</dbReference>
<protein>
    <submittedName>
        <fullName evidence="1">Uncharacterized protein</fullName>
    </submittedName>
</protein>
<dbReference type="EMBL" id="JAYDYW010000011">
    <property type="protein sequence ID" value="MEE1675093.1"/>
    <property type="molecule type" value="Genomic_DNA"/>
</dbReference>
<name>A0ABU7G6R7_9ALTE</name>
<proteinExistence type="predicted"/>
<sequence>MKRCPSIVDLHFDAKSQQAIDEIKELHALTKIGRLALLIGQLLTIFGGSSLRTANPGQVQALFGAAKHSPKVATTEALAKATSSETVQIGYAITASNWEFFFESFSELEQIKREQITRIAFDQALQHVKSPKEYIFWKTIEAGCKP</sequence>
<gene>
    <name evidence="1" type="ORF">SNR37_000415</name>
</gene>
<dbReference type="Proteomes" id="UP001310248">
    <property type="component" value="Unassembled WGS sequence"/>
</dbReference>